<reference evidence="7" key="1">
    <citation type="submission" date="2020-05" db="EMBL/GenBank/DDBJ databases">
        <title>Phylogenomic resolution of chytrid fungi.</title>
        <authorList>
            <person name="Stajich J.E."/>
            <person name="Amses K."/>
            <person name="Simmons R."/>
            <person name="Seto K."/>
            <person name="Myers J."/>
            <person name="Bonds A."/>
            <person name="Quandt C.A."/>
            <person name="Barry K."/>
            <person name="Liu P."/>
            <person name="Grigoriev I."/>
            <person name="Longcore J.E."/>
            <person name="James T.Y."/>
        </authorList>
    </citation>
    <scope>NUCLEOTIDE SEQUENCE</scope>
    <source>
        <strain evidence="7">JEL0476</strain>
    </source>
</reference>
<dbReference type="GO" id="GO:0003743">
    <property type="term" value="F:translation initiation factor activity"/>
    <property type="evidence" value="ECO:0007669"/>
    <property type="project" value="UniProtKB-UniRule"/>
</dbReference>
<keyword evidence="8" id="KW-1185">Reference proteome</keyword>
<keyword evidence="6" id="KW-1133">Transmembrane helix</keyword>
<evidence type="ECO:0000256" key="6">
    <source>
        <dbReference type="SAM" id="Phobius"/>
    </source>
</evidence>
<proteinExistence type="inferred from homology"/>
<dbReference type="InterPro" id="IPR023194">
    <property type="entry name" value="eIF3-like_dom_sf"/>
</dbReference>
<sequence length="530" mass="59284">MSLIVATAASCSQKFVRSCINFKIQANKCLQVLATENFPRCTLGCDENISCNFAQKKFCVEKVTLEDNTNVNEILFKYYQYDTSLRKNNEALDCSNLNLHSSSLSCQKPLEPCTFDEHLLNFTKFNTDFPSVSHTHIATFTNDGPQGTSISNDSNISVSFFIYLIVPFIALAILIPCIAMKIRACYKGRKAKPVITYANPTEIAYQERLVPDPVHNEILNNPDFNTTRMSLLSNNNVRPDSPIGLPMTSTRDSYQIDIQSLNPSGSGSIRIIAPILNSSIENNFLQSASASPGNLSIIGWDSESESDKEVKVTLPISAKAKKWEDEDIEEVEDDWDAEENPVKKVEVASPKTTKKKGLKAKLAEKEALGKKDAKVIKHEIEETELERKNRIKREMEASDLENAKDLFGDATLNNNNSTSGLDSMNPKTRTEFDQFLKALSDKFSTFENSVSYPYFVENLVRNITISLSLDDSKKVSSSLTALISEKQKMQAAEKKGKKKKGPTANLKFNEKDTTNYGNEDLYAGEYDDFM</sequence>
<comment type="subunit">
    <text evidence="4">Component of the eukaryotic translation initiation factor 3 (eIF-3) complex.</text>
</comment>
<feature type="transmembrane region" description="Helical" evidence="6">
    <location>
        <begin position="160"/>
        <end position="180"/>
    </location>
</feature>
<dbReference type="InterPro" id="IPR013906">
    <property type="entry name" value="eIF3j"/>
</dbReference>
<dbReference type="Proteomes" id="UP001211065">
    <property type="component" value="Unassembled WGS sequence"/>
</dbReference>
<dbReference type="AlphaFoldDB" id="A0AAD5Y0U1"/>
<dbReference type="EMBL" id="JADGJW010000176">
    <property type="protein sequence ID" value="KAJ3222421.1"/>
    <property type="molecule type" value="Genomic_DNA"/>
</dbReference>
<dbReference type="HAMAP" id="MF_03009">
    <property type="entry name" value="eIF3j"/>
    <property type="match status" value="1"/>
</dbReference>
<dbReference type="GO" id="GO:0033290">
    <property type="term" value="C:eukaryotic 48S preinitiation complex"/>
    <property type="evidence" value="ECO:0007669"/>
    <property type="project" value="UniProtKB-UniRule"/>
</dbReference>
<organism evidence="7 8">
    <name type="scientific">Clydaea vesicula</name>
    <dbReference type="NCBI Taxonomy" id="447962"/>
    <lineage>
        <taxon>Eukaryota</taxon>
        <taxon>Fungi</taxon>
        <taxon>Fungi incertae sedis</taxon>
        <taxon>Chytridiomycota</taxon>
        <taxon>Chytridiomycota incertae sedis</taxon>
        <taxon>Chytridiomycetes</taxon>
        <taxon>Lobulomycetales</taxon>
        <taxon>Lobulomycetaceae</taxon>
        <taxon>Clydaea</taxon>
    </lineage>
</organism>
<evidence type="ECO:0000313" key="8">
    <source>
        <dbReference type="Proteomes" id="UP001211065"/>
    </source>
</evidence>
<keyword evidence="6" id="KW-0812">Transmembrane</keyword>
<comment type="caution">
    <text evidence="7">The sequence shown here is derived from an EMBL/GenBank/DDBJ whole genome shotgun (WGS) entry which is preliminary data.</text>
</comment>
<accession>A0AAD5Y0U1</accession>
<gene>
    <name evidence="7" type="primary">EIF3J</name>
    <name evidence="4" type="synonym">HCR1</name>
    <name evidence="7" type="ORF">HK099_002324</name>
</gene>
<dbReference type="Pfam" id="PF08597">
    <property type="entry name" value="eIF3_subunit"/>
    <property type="match status" value="1"/>
</dbReference>
<evidence type="ECO:0000256" key="1">
    <source>
        <dbReference type="ARBA" id="ARBA00022490"/>
    </source>
</evidence>
<name>A0AAD5Y0U1_9FUNG</name>
<evidence type="ECO:0000256" key="4">
    <source>
        <dbReference type="HAMAP-Rule" id="MF_03009"/>
    </source>
</evidence>
<dbReference type="Gene3D" id="1.10.246.60">
    <property type="entry name" value="Eukaryotic translation initiation factor 3 like domains"/>
    <property type="match status" value="1"/>
</dbReference>
<evidence type="ECO:0000256" key="5">
    <source>
        <dbReference type="SAM" id="MobiDB-lite"/>
    </source>
</evidence>
<protein>
    <recommendedName>
        <fullName evidence="4">Eukaryotic translation initiation factor 3 subunit J</fullName>
        <shortName evidence="4">eIF3j</shortName>
    </recommendedName>
    <alternativeName>
        <fullName evidence="4">Eukaryotic translation initiation factor 3 30 kDa subunit homolog</fullName>
        <shortName evidence="4">eIF-3 30 kDa subunit homolog</shortName>
    </alternativeName>
</protein>
<comment type="subcellular location">
    <subcellularLocation>
        <location evidence="4">Cytoplasm</location>
    </subcellularLocation>
</comment>
<keyword evidence="2 4" id="KW-0396">Initiation factor</keyword>
<dbReference type="PANTHER" id="PTHR21681:SF0">
    <property type="entry name" value="EUKARYOTIC TRANSLATION INITIATION FACTOR 3 SUBUNIT J"/>
    <property type="match status" value="1"/>
</dbReference>
<dbReference type="GO" id="GO:0005852">
    <property type="term" value="C:eukaryotic translation initiation factor 3 complex"/>
    <property type="evidence" value="ECO:0007669"/>
    <property type="project" value="UniProtKB-UniRule"/>
</dbReference>
<keyword evidence="6" id="KW-0472">Membrane</keyword>
<keyword evidence="3 4" id="KW-0648">Protein biosynthesis</keyword>
<evidence type="ECO:0000256" key="3">
    <source>
        <dbReference type="ARBA" id="ARBA00022917"/>
    </source>
</evidence>
<comment type="function">
    <text evidence="4">Component of the eukaryotic translation initiation factor 3 (eIF-3) complex, which is involved in protein synthesis of a specialized repertoire of mRNAs and, together with other initiation factors, stimulates binding of mRNA and methionyl-tRNAi to the 40S ribosome. The eIF-3 complex specifically targets and initiates translation of a subset of mRNAs involved in cell proliferation.</text>
</comment>
<evidence type="ECO:0000313" key="7">
    <source>
        <dbReference type="EMBL" id="KAJ3222421.1"/>
    </source>
</evidence>
<evidence type="ECO:0000256" key="2">
    <source>
        <dbReference type="ARBA" id="ARBA00022540"/>
    </source>
</evidence>
<keyword evidence="1 4" id="KW-0963">Cytoplasm</keyword>
<dbReference type="GO" id="GO:0016282">
    <property type="term" value="C:eukaryotic 43S preinitiation complex"/>
    <property type="evidence" value="ECO:0007669"/>
    <property type="project" value="UniProtKB-UniRule"/>
</dbReference>
<dbReference type="GO" id="GO:0001732">
    <property type="term" value="P:formation of cytoplasmic translation initiation complex"/>
    <property type="evidence" value="ECO:0007669"/>
    <property type="project" value="UniProtKB-UniRule"/>
</dbReference>
<dbReference type="PANTHER" id="PTHR21681">
    <property type="entry name" value="EUKARYOTIC TRANSLATION INITIATION FACTOR 3 SUBUNIT J"/>
    <property type="match status" value="1"/>
</dbReference>
<feature type="region of interest" description="Disordered" evidence="5">
    <location>
        <begin position="490"/>
        <end position="512"/>
    </location>
</feature>
<comment type="similarity">
    <text evidence="4">Belongs to the eIF-3 subunit J family.</text>
</comment>